<dbReference type="InterPro" id="IPR007569">
    <property type="entry name" value="DUF559"/>
</dbReference>
<feature type="region of interest" description="Disordered" evidence="1">
    <location>
        <begin position="20"/>
        <end position="64"/>
    </location>
</feature>
<keyword evidence="4" id="KW-1185">Reference proteome</keyword>
<gene>
    <name evidence="3" type="ORF">SAMN04487974_10284</name>
</gene>
<feature type="domain" description="DUF559" evidence="2">
    <location>
        <begin position="62"/>
        <end position="166"/>
    </location>
</feature>
<dbReference type="Gene3D" id="3.40.960.10">
    <property type="entry name" value="VSR Endonuclease"/>
    <property type="match status" value="1"/>
</dbReference>
<accession>A0A1G7TEW0</accession>
<dbReference type="CDD" id="cd01038">
    <property type="entry name" value="Endonuclease_DUF559"/>
    <property type="match status" value="1"/>
</dbReference>
<dbReference type="PANTHER" id="PTHR38590:SF1">
    <property type="entry name" value="BLL0828 PROTEIN"/>
    <property type="match status" value="1"/>
</dbReference>
<keyword evidence="3" id="KW-0540">Nuclease</keyword>
<dbReference type="STRING" id="440168.SAMN04487974_10284"/>
<reference evidence="3 4" key="1">
    <citation type="submission" date="2016-10" db="EMBL/GenBank/DDBJ databases">
        <authorList>
            <person name="de Groot N.N."/>
        </authorList>
    </citation>
    <scope>NUCLEOTIDE SEQUENCE [LARGE SCALE GENOMIC DNA]</scope>
    <source>
        <strain evidence="3 4">CGMCC 1.10267</strain>
    </source>
</reference>
<dbReference type="Proteomes" id="UP000199495">
    <property type="component" value="Unassembled WGS sequence"/>
</dbReference>
<proteinExistence type="predicted"/>
<keyword evidence="3" id="KW-0378">Hydrolase</keyword>
<dbReference type="PANTHER" id="PTHR38590">
    <property type="entry name" value="BLL0828 PROTEIN"/>
    <property type="match status" value="1"/>
</dbReference>
<dbReference type="EMBL" id="FNCS01000002">
    <property type="protein sequence ID" value="SDG33848.1"/>
    <property type="molecule type" value="Genomic_DNA"/>
</dbReference>
<name>A0A1G7TEW0_9HYPH</name>
<protein>
    <submittedName>
        <fullName evidence="3">Very-short-patch-repair endonuclease</fullName>
    </submittedName>
</protein>
<evidence type="ECO:0000313" key="3">
    <source>
        <dbReference type="EMBL" id="SDG33848.1"/>
    </source>
</evidence>
<dbReference type="InterPro" id="IPR047216">
    <property type="entry name" value="Endonuclease_DUF559_bact"/>
</dbReference>
<evidence type="ECO:0000259" key="2">
    <source>
        <dbReference type="Pfam" id="PF04480"/>
    </source>
</evidence>
<dbReference type="SUPFAM" id="SSF52980">
    <property type="entry name" value="Restriction endonuclease-like"/>
    <property type="match status" value="1"/>
</dbReference>
<keyword evidence="3" id="KW-0255">Endonuclease</keyword>
<evidence type="ECO:0000313" key="4">
    <source>
        <dbReference type="Proteomes" id="UP000199495"/>
    </source>
</evidence>
<dbReference type="AlphaFoldDB" id="A0A1G7TEW0"/>
<dbReference type="InterPro" id="IPR011335">
    <property type="entry name" value="Restrct_endonuc-II-like"/>
</dbReference>
<organism evidence="3 4">
    <name type="scientific">Pelagibacterium luteolum</name>
    <dbReference type="NCBI Taxonomy" id="440168"/>
    <lineage>
        <taxon>Bacteria</taxon>
        <taxon>Pseudomonadati</taxon>
        <taxon>Pseudomonadota</taxon>
        <taxon>Alphaproteobacteria</taxon>
        <taxon>Hyphomicrobiales</taxon>
        <taxon>Devosiaceae</taxon>
        <taxon>Pelagibacterium</taxon>
    </lineage>
</organism>
<evidence type="ECO:0000256" key="1">
    <source>
        <dbReference type="SAM" id="MobiDB-lite"/>
    </source>
</evidence>
<dbReference type="Pfam" id="PF04480">
    <property type="entry name" value="DUF559"/>
    <property type="match status" value="1"/>
</dbReference>
<dbReference type="GO" id="GO:0004519">
    <property type="term" value="F:endonuclease activity"/>
    <property type="evidence" value="ECO:0007669"/>
    <property type="project" value="UniProtKB-KW"/>
</dbReference>
<sequence length="172" mass="18944">MVGAGAQSAEAGEIISTDVAASVPSPLEGEGGLSLSERSDEGCAAPLKPAGADWRHETPRRNRGFAKSMRKNPTEIERAMWGVLKDRRLAAYKFRRQVPIGPYIADFVCYAGRLIIELDGSQHADNGQDAARDEWLAGKGFAVLRVRNDQLISNRDDVLDTVWHRLEERKDG</sequence>